<dbReference type="InterPro" id="IPR036812">
    <property type="entry name" value="NAD(P)_OxRdtase_dom_sf"/>
</dbReference>
<feature type="domain" description="NADP-dependent oxidoreductase" evidence="1">
    <location>
        <begin position="15"/>
        <end position="288"/>
    </location>
</feature>
<dbReference type="EMBL" id="CP003359">
    <property type="protein sequence ID" value="AGB40283.1"/>
    <property type="molecule type" value="Genomic_DNA"/>
</dbReference>
<sequence>MDKRKLGNTGLEVSEIGFGSWQLGNTTAWKGASQKEAIKLVHQALELGCNFFDTAPNYARGNSEKILGKALNDRREEVVISTKFGHFSDGTVDYDFNLIRESVENSLNSLQTDYLDSVLLHNPPFEFLTGSTPHFEILQKLKDEGIIKAYGASVDTSEEMLALIENTKAEVIEVMFNILYQEPRKVFDKAKEAGVGLIIKVPLDSGWLTGKYNKNSNFTGIRARWSQEVIERRAQLVDKIKQIKSDQRDMVDEALRFILSYPEVSTVIPGIRNRNQLEQNLNANNKEMLKSLQKEYESFYKDNLAGNELPW</sequence>
<dbReference type="RefSeq" id="WP_015326009.1">
    <property type="nucleotide sequence ID" value="NC_019978.1"/>
</dbReference>
<dbReference type="Pfam" id="PF00248">
    <property type="entry name" value="Aldo_ket_red"/>
    <property type="match status" value="1"/>
</dbReference>
<dbReference type="eggNOG" id="COG0667">
    <property type="taxonomic scope" value="Bacteria"/>
</dbReference>
<dbReference type="Proteomes" id="UP000010880">
    <property type="component" value="Chromosome"/>
</dbReference>
<dbReference type="SUPFAM" id="SSF51430">
    <property type="entry name" value="NAD(P)-linked oxidoreductase"/>
    <property type="match status" value="1"/>
</dbReference>
<dbReference type="PANTHER" id="PTHR43312:SF1">
    <property type="entry name" value="NADP-DEPENDENT OXIDOREDUCTASE DOMAIN-CONTAINING PROTEIN"/>
    <property type="match status" value="1"/>
</dbReference>
<dbReference type="CDD" id="cd19086">
    <property type="entry name" value="AKR_AKR11C1"/>
    <property type="match status" value="1"/>
</dbReference>
<dbReference type="KEGG" id="hhl:Halha_0272"/>
<keyword evidence="3" id="KW-1185">Reference proteome</keyword>
<reference evidence="3" key="1">
    <citation type="submission" date="2012-02" db="EMBL/GenBank/DDBJ databases">
        <title>The complete genome of Halobacteroides halobius DSM 5150.</title>
        <authorList>
            <person name="Lucas S."/>
            <person name="Copeland A."/>
            <person name="Lapidus A."/>
            <person name="Glavina del Rio T."/>
            <person name="Dalin E."/>
            <person name="Tice H."/>
            <person name="Bruce D."/>
            <person name="Goodwin L."/>
            <person name="Pitluck S."/>
            <person name="Peters L."/>
            <person name="Mikhailova N."/>
            <person name="Gu W."/>
            <person name="Kyrpides N."/>
            <person name="Mavromatis K."/>
            <person name="Ivanova N."/>
            <person name="Brettin T."/>
            <person name="Detter J.C."/>
            <person name="Han C."/>
            <person name="Larimer F."/>
            <person name="Land M."/>
            <person name="Hauser L."/>
            <person name="Markowitz V."/>
            <person name="Cheng J.-F."/>
            <person name="Hugenholtz P."/>
            <person name="Woyke T."/>
            <person name="Wu D."/>
            <person name="Tindall B."/>
            <person name="Pomrenke H."/>
            <person name="Brambilla E."/>
            <person name="Klenk H.-P."/>
            <person name="Eisen J.A."/>
        </authorList>
    </citation>
    <scope>NUCLEOTIDE SEQUENCE [LARGE SCALE GENOMIC DNA]</scope>
    <source>
        <strain evidence="3">ATCC 35273 / DSM 5150 / MD-1</strain>
    </source>
</reference>
<dbReference type="PANTHER" id="PTHR43312">
    <property type="entry name" value="D-THREO-ALDOSE 1-DEHYDROGENASE"/>
    <property type="match status" value="1"/>
</dbReference>
<name>L0K867_HALHC</name>
<evidence type="ECO:0000313" key="3">
    <source>
        <dbReference type="Proteomes" id="UP000010880"/>
    </source>
</evidence>
<dbReference type="STRING" id="748449.Halha_0272"/>
<dbReference type="Gene3D" id="3.20.20.100">
    <property type="entry name" value="NADP-dependent oxidoreductase domain"/>
    <property type="match status" value="1"/>
</dbReference>
<gene>
    <name evidence="2" type="ordered locus">Halha_0272</name>
</gene>
<dbReference type="AlphaFoldDB" id="L0K867"/>
<evidence type="ECO:0000313" key="2">
    <source>
        <dbReference type="EMBL" id="AGB40283.1"/>
    </source>
</evidence>
<dbReference type="InterPro" id="IPR053135">
    <property type="entry name" value="AKR2_Oxidoreductase"/>
</dbReference>
<organism evidence="2 3">
    <name type="scientific">Halobacteroides halobius (strain ATCC 35273 / DSM 5150 / MD-1)</name>
    <dbReference type="NCBI Taxonomy" id="748449"/>
    <lineage>
        <taxon>Bacteria</taxon>
        <taxon>Bacillati</taxon>
        <taxon>Bacillota</taxon>
        <taxon>Clostridia</taxon>
        <taxon>Halanaerobiales</taxon>
        <taxon>Halobacteroidaceae</taxon>
        <taxon>Halobacteroides</taxon>
    </lineage>
</organism>
<dbReference type="InterPro" id="IPR023210">
    <property type="entry name" value="NADP_OxRdtase_dom"/>
</dbReference>
<evidence type="ECO:0000259" key="1">
    <source>
        <dbReference type="Pfam" id="PF00248"/>
    </source>
</evidence>
<dbReference type="HOGENOM" id="CLU_023205_2_3_9"/>
<dbReference type="OrthoDB" id="9804790at2"/>
<proteinExistence type="predicted"/>
<accession>L0K867</accession>
<dbReference type="PATRIC" id="fig|748449.3.peg.250"/>
<protein>
    <submittedName>
        <fullName evidence="2">Putative oxidoreductase, aryl-alcohol dehydrogenase like protein</fullName>
    </submittedName>
</protein>